<dbReference type="SUPFAM" id="SSF48371">
    <property type="entry name" value="ARM repeat"/>
    <property type="match status" value="1"/>
</dbReference>
<feature type="region of interest" description="Disordered" evidence="1">
    <location>
        <begin position="891"/>
        <end position="1158"/>
    </location>
</feature>
<name>A0A086KIB8_TOXGO</name>
<feature type="region of interest" description="Disordered" evidence="1">
    <location>
        <begin position="540"/>
        <end position="592"/>
    </location>
</feature>
<dbReference type="Gene3D" id="1.25.10.10">
    <property type="entry name" value="Leucine-rich Repeat Variant"/>
    <property type="match status" value="1"/>
</dbReference>
<dbReference type="OrthoDB" id="331601at2759"/>
<comment type="caution">
    <text evidence="3">The sequence shown here is derived from an EMBL/GenBank/DDBJ whole genome shotgun (WGS) entry which is preliminary data.</text>
</comment>
<proteinExistence type="predicted"/>
<evidence type="ECO:0000256" key="1">
    <source>
        <dbReference type="SAM" id="MobiDB-lite"/>
    </source>
</evidence>
<accession>A0A086KIB8</accession>
<dbReference type="InterPro" id="IPR034085">
    <property type="entry name" value="TOG"/>
</dbReference>
<evidence type="ECO:0000313" key="4">
    <source>
        <dbReference type="Proteomes" id="UP000028837"/>
    </source>
</evidence>
<feature type="compositionally biased region" description="Basic and acidic residues" evidence="1">
    <location>
        <begin position="690"/>
        <end position="705"/>
    </location>
</feature>
<dbReference type="SMART" id="SM01349">
    <property type="entry name" value="TOG"/>
    <property type="match status" value="1"/>
</dbReference>
<feature type="compositionally biased region" description="Low complexity" evidence="1">
    <location>
        <begin position="706"/>
        <end position="723"/>
    </location>
</feature>
<feature type="region of interest" description="Disordered" evidence="1">
    <location>
        <begin position="209"/>
        <end position="247"/>
    </location>
</feature>
<feature type="region of interest" description="Disordered" evidence="1">
    <location>
        <begin position="794"/>
        <end position="855"/>
    </location>
</feature>
<dbReference type="Proteomes" id="UP000028837">
    <property type="component" value="Unassembled WGS sequence"/>
</dbReference>
<feature type="domain" description="TOG" evidence="2">
    <location>
        <begin position="1185"/>
        <end position="1415"/>
    </location>
</feature>
<gene>
    <name evidence="3" type="ORF">TGDOM2_312590</name>
</gene>
<dbReference type="EMBL" id="AHZU02000453">
    <property type="protein sequence ID" value="KFG44136.1"/>
    <property type="molecule type" value="Genomic_DNA"/>
</dbReference>
<feature type="region of interest" description="Disordered" evidence="1">
    <location>
        <begin position="687"/>
        <end position="732"/>
    </location>
</feature>
<protein>
    <submittedName>
        <fullName evidence="3">CLASP amine-terminal protein</fullName>
    </submittedName>
</protein>
<feature type="region of interest" description="Disordered" evidence="1">
    <location>
        <begin position="168"/>
        <end position="192"/>
    </location>
</feature>
<dbReference type="InterPro" id="IPR024395">
    <property type="entry name" value="CLASP_N_dom"/>
</dbReference>
<feature type="region of interest" description="Disordered" evidence="1">
    <location>
        <begin position="400"/>
        <end position="448"/>
    </location>
</feature>
<feature type="compositionally biased region" description="Basic and acidic residues" evidence="1">
    <location>
        <begin position="917"/>
        <end position="935"/>
    </location>
</feature>
<dbReference type="InterPro" id="IPR016024">
    <property type="entry name" value="ARM-type_fold"/>
</dbReference>
<dbReference type="Pfam" id="PF12348">
    <property type="entry name" value="CLASP_N"/>
    <property type="match status" value="1"/>
</dbReference>
<feature type="compositionally biased region" description="Basic and acidic residues" evidence="1">
    <location>
        <begin position="1134"/>
        <end position="1143"/>
    </location>
</feature>
<feature type="compositionally biased region" description="Low complexity" evidence="1">
    <location>
        <begin position="1119"/>
        <end position="1133"/>
    </location>
</feature>
<feature type="region of interest" description="Disordered" evidence="1">
    <location>
        <begin position="610"/>
        <end position="650"/>
    </location>
</feature>
<sequence length="1469" mass="155606">MASSSQRIAARPAPAFWTFQQSDGHENVFFPGHVLPNSGTCTAFRPTPGVHGVLVDAGASASGNPYVASFASFLPKETVLSAAARQTKDCSPDMPFSSAGGGGVVVGKQLAASSPHAPIVNKSFASVSQQPFYPPPVSSPGAQLNCTDSLQTGCCLLRPLPATSQSSVSSFRQPFSPAQPHVSSPSFPRGSLVQDSQVPTICDLRPCTDTPKFPRSSHPPAPTQARLSAPETLSVSDPRHGVEGGPRASWEASFLSSEGGFAFSTPFRTPQSLGGDEHRHSSSSVQGIPNAPLATEGPVGSERLSETGNQAADTLFFVSPTLTTPSLTAVVAGPSAVASPGAPRRLGQFPSPSPPVSQETFSVPRIAAVSPQRPQSLGTFESTQLWGPQFLREAAPLVSRAPNAGDPAPGVGTPRVALGQGLAPGSAWPARDGQKAQGRESPKNAFHSKAGNELRPETLSAQSLNPPNLLWQPASGSPEPRILWPQASVQNFGVADSPGSQLEPEERHRLHAVQHLVRQTQELIADTERRLSSGWRTLEGAGVGQTSAQIDPQSVGGDNSHEEERSGKSAASGSGRVQPQCLPTAPDSQTGAWTSLNGLHVLEPNFSQSSRQTFAEQARVSQGTELRPGWTDSRKGGEPAAQSLEEPHTHRYEDRFEGNSCRAFAVDGVEGEKTQRQTWGQESLAAVEPTGDRLQSRSYRGREEGATATAETTRSASVASSVASEEEESDGDRNRLRLLRARRLVGDCRRFGSSESHLGFFNSSSSRHSGGSHFSDIRQQSAALLSAVALASPSSKISPSLSRAPASRKGSDSFEGVGRGVHAQSAPHAPASCTYTRSAGSGSGVGGSQSSHSSSRVCGREAQQCSGFRPGEKPGSRRAVCRGLQTHAPEPLRRAGAPVENMGVSIAGRRTPSENADLFRDREAGNRRLAARSEKLAGVQRDGTVSGESNQRGETKRAGLPNPERRGSPRGRLHATLWKRESSDSSRDESWTASVSATRGEVPDRGRDASTSQNLSTSQSLSVSRGLSQRSVSPESRLGSSGGRSRRFLAQERRPQMQRSASRSLSRACLSEDGGVDATMQDGSSQSFAASGVTREPRKLNKPLAGFARRGLASRTAAGHSPSAVSSRSSNGSRKGDSEERGGFEAATGRARRPLGAVHSSLGGAGAVRYLTHEELQPFDEPPCMKAIEETVLPRLGVEVTKGDWTEQIETLDTIRRLAKFHFAVFTQDVLRQVVGGILAWLASPRSTVAKNACLALSDLFLFGRKKMDPCVLEVVELCMKKCCQSNEFLNEAVRSVLFTVCQFASESRVLHAFLHCIPPCKQPGAKSTAASCLALLFQRTSEQAARGSELSQSVKLLLNMATEASPDVRVAARVALTMLHRTVDAATLRRVCGSLEARNKMDGFVSRTTNREVEDVMKNVEASVPAAGGCASLASSLSSVPDDSRSRGRGHSGGSGGYRPLLLGHMKP</sequence>
<organism evidence="3 4">
    <name type="scientific">Toxoplasma gondii GAB2-2007-GAL-DOM2</name>
    <dbReference type="NCBI Taxonomy" id="1130820"/>
    <lineage>
        <taxon>Eukaryota</taxon>
        <taxon>Sar</taxon>
        <taxon>Alveolata</taxon>
        <taxon>Apicomplexa</taxon>
        <taxon>Conoidasida</taxon>
        <taxon>Coccidia</taxon>
        <taxon>Eucoccidiorida</taxon>
        <taxon>Eimeriorina</taxon>
        <taxon>Sarcocystidae</taxon>
        <taxon>Toxoplasma</taxon>
    </lineage>
</organism>
<feature type="compositionally biased region" description="Polar residues" evidence="1">
    <location>
        <begin position="610"/>
        <end position="624"/>
    </location>
</feature>
<feature type="compositionally biased region" description="Basic and acidic residues" evidence="1">
    <location>
        <begin position="432"/>
        <end position="442"/>
    </location>
</feature>
<feature type="region of interest" description="Disordered" evidence="1">
    <location>
        <begin position="268"/>
        <end position="305"/>
    </location>
</feature>
<feature type="region of interest" description="Disordered" evidence="1">
    <location>
        <begin position="1436"/>
        <end position="1469"/>
    </location>
</feature>
<evidence type="ECO:0000259" key="2">
    <source>
        <dbReference type="SMART" id="SM01349"/>
    </source>
</evidence>
<feature type="compositionally biased region" description="Basic and acidic residues" evidence="1">
    <location>
        <begin position="978"/>
        <end position="990"/>
    </location>
</feature>
<reference evidence="3 4" key="1">
    <citation type="submission" date="2014-02" db="EMBL/GenBank/DDBJ databases">
        <authorList>
            <person name="Sibley D."/>
            <person name="Venepally P."/>
            <person name="Karamycheva S."/>
            <person name="Hadjithomas M."/>
            <person name="Khan A."/>
            <person name="Brunk B."/>
            <person name="Roos D."/>
            <person name="Caler E."/>
            <person name="Lorenzi H."/>
        </authorList>
    </citation>
    <scope>NUCLEOTIDE SEQUENCE [LARGE SCALE GENOMIC DNA]</scope>
    <source>
        <strain evidence="3 4">GAB2-2007-GAL-DOM2</strain>
    </source>
</reference>
<feature type="compositionally biased region" description="Basic and acidic residues" evidence="1">
    <location>
        <begin position="951"/>
        <end position="967"/>
    </location>
</feature>
<feature type="compositionally biased region" description="Low complexity" evidence="1">
    <location>
        <begin position="794"/>
        <end position="805"/>
    </location>
</feature>
<dbReference type="VEuPathDB" id="ToxoDB:TGDOM2_312590"/>
<dbReference type="InterPro" id="IPR011989">
    <property type="entry name" value="ARM-like"/>
</dbReference>
<evidence type="ECO:0000313" key="3">
    <source>
        <dbReference type="EMBL" id="KFG44136.1"/>
    </source>
</evidence>
<feature type="compositionally biased region" description="Low complexity" evidence="1">
    <location>
        <begin position="1059"/>
        <end position="1071"/>
    </location>
</feature>
<feature type="compositionally biased region" description="Low complexity" evidence="1">
    <location>
        <begin position="1010"/>
        <end position="1039"/>
    </location>
</feature>